<gene>
    <name evidence="1" type="ORF">EZS27_016883</name>
</gene>
<evidence type="ECO:0000313" key="1">
    <source>
        <dbReference type="EMBL" id="KAA6334841.1"/>
    </source>
</evidence>
<proteinExistence type="predicted"/>
<reference evidence="1" key="1">
    <citation type="submission" date="2019-03" db="EMBL/GenBank/DDBJ databases">
        <title>Single cell metagenomics reveals metabolic interactions within the superorganism composed of flagellate Streblomastix strix and complex community of Bacteroidetes bacteria on its surface.</title>
        <authorList>
            <person name="Treitli S.C."/>
            <person name="Kolisko M."/>
            <person name="Husnik F."/>
            <person name="Keeling P."/>
            <person name="Hampl V."/>
        </authorList>
    </citation>
    <scope>NUCLEOTIDE SEQUENCE</scope>
    <source>
        <strain evidence="1">STM</strain>
    </source>
</reference>
<organism evidence="1">
    <name type="scientific">termite gut metagenome</name>
    <dbReference type="NCBI Taxonomy" id="433724"/>
    <lineage>
        <taxon>unclassified sequences</taxon>
        <taxon>metagenomes</taxon>
        <taxon>organismal metagenomes</taxon>
    </lineage>
</organism>
<accession>A0A5J4RPM5</accession>
<name>A0A5J4RPM5_9ZZZZ</name>
<protein>
    <submittedName>
        <fullName evidence="1">Uncharacterized protein</fullName>
    </submittedName>
</protein>
<dbReference type="EMBL" id="SNRY01000955">
    <property type="protein sequence ID" value="KAA6334841.1"/>
    <property type="molecule type" value="Genomic_DNA"/>
</dbReference>
<sequence length="71" mass="8180">MKNLVVLYIINVLKNTKLSDENATITLKTGNIKVADDINFFEIYNLYYDLLVEGYEIISMEKDSITVKKTT</sequence>
<dbReference type="AlphaFoldDB" id="A0A5J4RPM5"/>
<comment type="caution">
    <text evidence="1">The sequence shown here is derived from an EMBL/GenBank/DDBJ whole genome shotgun (WGS) entry which is preliminary data.</text>
</comment>